<dbReference type="Proteomes" id="UP000609531">
    <property type="component" value="Unassembled WGS sequence"/>
</dbReference>
<gene>
    <name evidence="4" type="primary">hlyD</name>
    <name evidence="4" type="ORF">JCR33_04135</name>
</gene>
<dbReference type="PANTHER" id="PTHR32347">
    <property type="entry name" value="EFFLUX SYSTEM COMPONENT YKNX-RELATED"/>
    <property type="match status" value="1"/>
</dbReference>
<dbReference type="Gene3D" id="1.10.287.470">
    <property type="entry name" value="Helix hairpin bin"/>
    <property type="match status" value="2"/>
</dbReference>
<evidence type="ECO:0000256" key="1">
    <source>
        <dbReference type="ARBA" id="ARBA00004196"/>
    </source>
</evidence>
<sequence length="332" mass="34969">MKRVLPVVAILAIVAVVLWHSGLPERLGLRASENGTLVLYGNVDIRTATLGFRVSGRIARLAVDEGDVVKQGDLLAELEPTPFNEAVNLAKATVAARQAALDKLIAGPRAAEIASARAVVAERQADAELAATSLKRAQQLRPRDTVSQATLDEAKAASDAANARADAAQSDLDLLLEGNRKEDIDAGRADLNAAKASLASAETDLADTRLLAPEGGVINSRVEEIGAVVSATEAVLVLSLTDPVYVRAYVSEPELGRVQPGLAVTITTDGGASYEGSIGYVSPVAEFTPKQVETPDLRTDLVYRFRVVVKSPGPDLRQGMPVTVRIHEDAAS</sequence>
<dbReference type="NCBIfam" id="NF002939">
    <property type="entry name" value="PRK03598.1"/>
    <property type="match status" value="1"/>
</dbReference>
<dbReference type="Gene3D" id="2.40.50.100">
    <property type="match status" value="1"/>
</dbReference>
<evidence type="ECO:0000259" key="3">
    <source>
        <dbReference type="Pfam" id="PF25881"/>
    </source>
</evidence>
<evidence type="ECO:0000313" key="4">
    <source>
        <dbReference type="EMBL" id="MBJ3774861.1"/>
    </source>
</evidence>
<feature type="domain" description="YbhG-like alpha-helical hairpin" evidence="3">
    <location>
        <begin position="81"/>
        <end position="207"/>
    </location>
</feature>
<accession>A0A934ILZ5</accession>
<keyword evidence="5" id="KW-1185">Reference proteome</keyword>
<protein>
    <submittedName>
        <fullName evidence="4">Secretion protein HlyD</fullName>
    </submittedName>
</protein>
<dbReference type="RefSeq" id="WP_198880769.1">
    <property type="nucleotide sequence ID" value="NZ_JAEKJA010000003.1"/>
</dbReference>
<dbReference type="EMBL" id="JAEKJA010000003">
    <property type="protein sequence ID" value="MBJ3774861.1"/>
    <property type="molecule type" value="Genomic_DNA"/>
</dbReference>
<organism evidence="4 5">
    <name type="scientific">Acuticoccus mangrovi</name>
    <dbReference type="NCBI Taxonomy" id="2796142"/>
    <lineage>
        <taxon>Bacteria</taxon>
        <taxon>Pseudomonadati</taxon>
        <taxon>Pseudomonadota</taxon>
        <taxon>Alphaproteobacteria</taxon>
        <taxon>Hyphomicrobiales</taxon>
        <taxon>Amorphaceae</taxon>
        <taxon>Acuticoccus</taxon>
    </lineage>
</organism>
<comment type="subcellular location">
    <subcellularLocation>
        <location evidence="1">Cell envelope</location>
    </subcellularLocation>
</comment>
<reference evidence="4" key="1">
    <citation type="submission" date="2020-12" db="EMBL/GenBank/DDBJ databases">
        <title>Bacterial taxonomy.</title>
        <authorList>
            <person name="Pan X."/>
        </authorList>
    </citation>
    <scope>NUCLEOTIDE SEQUENCE</scope>
    <source>
        <strain evidence="4">B2012</strain>
    </source>
</reference>
<dbReference type="InterPro" id="IPR059052">
    <property type="entry name" value="HH_YbhG-like"/>
</dbReference>
<name>A0A934ILZ5_9HYPH</name>
<evidence type="ECO:0000256" key="2">
    <source>
        <dbReference type="ARBA" id="ARBA00023054"/>
    </source>
</evidence>
<keyword evidence="2" id="KW-0175">Coiled coil</keyword>
<dbReference type="GO" id="GO:0030313">
    <property type="term" value="C:cell envelope"/>
    <property type="evidence" value="ECO:0007669"/>
    <property type="project" value="UniProtKB-SubCell"/>
</dbReference>
<dbReference type="SUPFAM" id="SSF111369">
    <property type="entry name" value="HlyD-like secretion proteins"/>
    <property type="match status" value="2"/>
</dbReference>
<proteinExistence type="predicted"/>
<dbReference type="Gene3D" id="2.40.30.170">
    <property type="match status" value="1"/>
</dbReference>
<comment type="caution">
    <text evidence="4">The sequence shown here is derived from an EMBL/GenBank/DDBJ whole genome shotgun (WGS) entry which is preliminary data.</text>
</comment>
<dbReference type="InterPro" id="IPR050465">
    <property type="entry name" value="UPF0194_transport"/>
</dbReference>
<dbReference type="AlphaFoldDB" id="A0A934ILZ5"/>
<dbReference type="PANTHER" id="PTHR32347:SF29">
    <property type="entry name" value="UPF0194 MEMBRANE PROTEIN YBHG"/>
    <property type="match status" value="1"/>
</dbReference>
<dbReference type="Pfam" id="PF25881">
    <property type="entry name" value="HH_YBHG"/>
    <property type="match status" value="1"/>
</dbReference>
<evidence type="ECO:0000313" key="5">
    <source>
        <dbReference type="Proteomes" id="UP000609531"/>
    </source>
</evidence>